<dbReference type="AlphaFoldDB" id="A0A5B7IHK0"/>
<sequence>MCLAWRWIKAVLSRISSDSLLPTEHTPHSLSSQQIPHSSLSRSRLSALNLLSSHLVYSELCLPLLLSPCSVYSIFQQPSGECDPSHVPLLAPQPPLPLLVKDHRQTISSAAPPTLHKEEIFQSYQLAEMYQYQTLRGSHSNISAM</sequence>
<reference evidence="1 2" key="1">
    <citation type="submission" date="2019-05" db="EMBL/GenBank/DDBJ databases">
        <title>Another draft genome of Portunus trituberculatus and its Hox gene families provides insights of decapod evolution.</title>
        <authorList>
            <person name="Jeong J.-H."/>
            <person name="Song I."/>
            <person name="Kim S."/>
            <person name="Choi T."/>
            <person name="Kim D."/>
            <person name="Ryu S."/>
            <person name="Kim W."/>
        </authorList>
    </citation>
    <scope>NUCLEOTIDE SEQUENCE [LARGE SCALE GENOMIC DNA]</scope>
    <source>
        <tissue evidence="1">Muscle</tissue>
    </source>
</reference>
<evidence type="ECO:0000313" key="1">
    <source>
        <dbReference type="EMBL" id="MPC83282.1"/>
    </source>
</evidence>
<organism evidence="1 2">
    <name type="scientific">Portunus trituberculatus</name>
    <name type="common">Swimming crab</name>
    <name type="synonym">Neptunus trituberculatus</name>
    <dbReference type="NCBI Taxonomy" id="210409"/>
    <lineage>
        <taxon>Eukaryota</taxon>
        <taxon>Metazoa</taxon>
        <taxon>Ecdysozoa</taxon>
        <taxon>Arthropoda</taxon>
        <taxon>Crustacea</taxon>
        <taxon>Multicrustacea</taxon>
        <taxon>Malacostraca</taxon>
        <taxon>Eumalacostraca</taxon>
        <taxon>Eucarida</taxon>
        <taxon>Decapoda</taxon>
        <taxon>Pleocyemata</taxon>
        <taxon>Brachyura</taxon>
        <taxon>Eubrachyura</taxon>
        <taxon>Portunoidea</taxon>
        <taxon>Portunidae</taxon>
        <taxon>Portuninae</taxon>
        <taxon>Portunus</taxon>
    </lineage>
</organism>
<dbReference type="Proteomes" id="UP000324222">
    <property type="component" value="Unassembled WGS sequence"/>
</dbReference>
<comment type="caution">
    <text evidence="1">The sequence shown here is derived from an EMBL/GenBank/DDBJ whole genome shotgun (WGS) entry which is preliminary data.</text>
</comment>
<gene>
    <name evidence="1" type="ORF">E2C01_077989</name>
</gene>
<proteinExistence type="predicted"/>
<accession>A0A5B7IHK0</accession>
<evidence type="ECO:0000313" key="2">
    <source>
        <dbReference type="Proteomes" id="UP000324222"/>
    </source>
</evidence>
<name>A0A5B7IHK0_PORTR</name>
<keyword evidence="2" id="KW-1185">Reference proteome</keyword>
<dbReference type="EMBL" id="VSRR010062088">
    <property type="protein sequence ID" value="MPC83282.1"/>
    <property type="molecule type" value="Genomic_DNA"/>
</dbReference>
<protein>
    <submittedName>
        <fullName evidence="1">Uncharacterized protein</fullName>
    </submittedName>
</protein>